<comment type="caution">
    <text evidence="2">The sequence shown here is derived from an EMBL/GenBank/DDBJ whole genome shotgun (WGS) entry which is preliminary data.</text>
</comment>
<feature type="region of interest" description="Disordered" evidence="1">
    <location>
        <begin position="54"/>
        <end position="76"/>
    </location>
</feature>
<dbReference type="EMBL" id="RWGY01000088">
    <property type="protein sequence ID" value="TVU04159.1"/>
    <property type="molecule type" value="Genomic_DNA"/>
</dbReference>
<feature type="region of interest" description="Disordered" evidence="1">
    <location>
        <begin position="133"/>
        <end position="154"/>
    </location>
</feature>
<evidence type="ECO:0000313" key="2">
    <source>
        <dbReference type="EMBL" id="TVU04159.1"/>
    </source>
</evidence>
<evidence type="ECO:0000256" key="1">
    <source>
        <dbReference type="SAM" id="MobiDB-lite"/>
    </source>
</evidence>
<protein>
    <submittedName>
        <fullName evidence="2">Uncharacterized protein</fullName>
    </submittedName>
</protein>
<dbReference type="PANTHER" id="PTHR34480:SF12">
    <property type="entry name" value="OS01G0961600 PROTEIN"/>
    <property type="match status" value="1"/>
</dbReference>
<name>A0A5J9SYJ8_9POAL</name>
<dbReference type="Gramene" id="TVU04159">
    <property type="protein sequence ID" value="TVU04159"/>
    <property type="gene ID" value="EJB05_50252"/>
</dbReference>
<reference evidence="2 3" key="1">
    <citation type="journal article" date="2019" name="Sci. Rep.">
        <title>A high-quality genome of Eragrostis curvula grass provides insights into Poaceae evolution and supports new strategies to enhance forage quality.</title>
        <authorList>
            <person name="Carballo J."/>
            <person name="Santos B.A.C.M."/>
            <person name="Zappacosta D."/>
            <person name="Garbus I."/>
            <person name="Selva J.P."/>
            <person name="Gallo C.A."/>
            <person name="Diaz A."/>
            <person name="Albertini E."/>
            <person name="Caccamo M."/>
            <person name="Echenique V."/>
        </authorList>
    </citation>
    <scope>NUCLEOTIDE SEQUENCE [LARGE SCALE GENOMIC DNA]</scope>
    <source>
        <strain evidence="3">cv. Victoria</strain>
        <tissue evidence="2">Leaf</tissue>
    </source>
</reference>
<organism evidence="2 3">
    <name type="scientific">Eragrostis curvula</name>
    <name type="common">weeping love grass</name>
    <dbReference type="NCBI Taxonomy" id="38414"/>
    <lineage>
        <taxon>Eukaryota</taxon>
        <taxon>Viridiplantae</taxon>
        <taxon>Streptophyta</taxon>
        <taxon>Embryophyta</taxon>
        <taxon>Tracheophyta</taxon>
        <taxon>Spermatophyta</taxon>
        <taxon>Magnoliopsida</taxon>
        <taxon>Liliopsida</taxon>
        <taxon>Poales</taxon>
        <taxon>Poaceae</taxon>
        <taxon>PACMAD clade</taxon>
        <taxon>Chloridoideae</taxon>
        <taxon>Eragrostideae</taxon>
        <taxon>Eragrostidinae</taxon>
        <taxon>Eragrostis</taxon>
    </lineage>
</organism>
<evidence type="ECO:0000313" key="3">
    <source>
        <dbReference type="Proteomes" id="UP000324897"/>
    </source>
</evidence>
<sequence>MPVRIRRRRRFPALPRHLKLDASLPREKPQGDAGEEGLLCECLACPPRPWDFSLLSDDHEDDTDEESARAAAYASRDSDEPLISRFVHDPPDEMVYTLAGPSFLASYLGVVHGEFVIPDWDYFCWDDHAAADHQDDATDEEEREQGKSGTGEDISDEEYIGFLDVLPRFSPCVNDLLFLNIDQRIKLYERHTLYRIKACKLLQGHSIDSLDDAKLQRMYPSERLMEKGYFRCYEENGTFGWFFHPDHCKLAALDDYQRLVLLNDGGYEYMQWDNYRCNYLTHDIDREYVKYCETVSEELRWLEDYVALDVTCRHEWRKLSNKAALQAMKIATRFTKISVGLARLAFQEYKSRLFFYFRNLEELDGVYFEIWKRVIKQQKSFREAVKEVYELNKFPLRQNLMKYALSGNWSLWETKFHTCTAGIHGQIDESKARWLITRTLEAMFKRPKGYEEYARKKLKIAELIGLIPKAST</sequence>
<accession>A0A5J9SYJ8</accession>
<proteinExistence type="predicted"/>
<dbReference type="Proteomes" id="UP000324897">
    <property type="component" value="Unassembled WGS sequence"/>
</dbReference>
<dbReference type="PANTHER" id="PTHR34480">
    <property type="entry name" value="OS01G0967800 PROTEIN-RELATED"/>
    <property type="match status" value="1"/>
</dbReference>
<gene>
    <name evidence="2" type="ORF">EJB05_50252</name>
</gene>
<dbReference type="OrthoDB" id="587492at2759"/>
<keyword evidence="3" id="KW-1185">Reference proteome</keyword>
<dbReference type="AlphaFoldDB" id="A0A5J9SYJ8"/>